<keyword evidence="9" id="KW-1185">Reference proteome</keyword>
<proteinExistence type="inferred from homology"/>
<evidence type="ECO:0000256" key="4">
    <source>
        <dbReference type="ARBA" id="ARBA00023212"/>
    </source>
</evidence>
<feature type="domain" description="Gamma tubulin complex component C-terminal" evidence="6">
    <location>
        <begin position="578"/>
        <end position="945"/>
    </location>
</feature>
<evidence type="ECO:0000259" key="6">
    <source>
        <dbReference type="Pfam" id="PF04130"/>
    </source>
</evidence>
<dbReference type="Proteomes" id="UP000800092">
    <property type="component" value="Unassembled WGS sequence"/>
</dbReference>
<evidence type="ECO:0000259" key="7">
    <source>
        <dbReference type="Pfam" id="PF17681"/>
    </source>
</evidence>
<gene>
    <name evidence="8" type="ORF">EV356DRAFT_452704</name>
</gene>
<evidence type="ECO:0000256" key="3">
    <source>
        <dbReference type="ARBA" id="ARBA00022701"/>
    </source>
</evidence>
<evidence type="ECO:0000256" key="5">
    <source>
        <dbReference type="RuleBase" id="RU363050"/>
    </source>
</evidence>
<protein>
    <recommendedName>
        <fullName evidence="5">Spindle pole body component</fullName>
    </recommendedName>
</protein>
<dbReference type="GO" id="GO:0000278">
    <property type="term" value="P:mitotic cell cycle"/>
    <property type="evidence" value="ECO:0007669"/>
    <property type="project" value="TreeGrafter"/>
</dbReference>
<dbReference type="InterPro" id="IPR007259">
    <property type="entry name" value="GCP"/>
</dbReference>
<reference evidence="8" key="1">
    <citation type="journal article" date="2020" name="Stud. Mycol.">
        <title>101 Dothideomycetes genomes: a test case for predicting lifestyles and emergence of pathogens.</title>
        <authorList>
            <person name="Haridas S."/>
            <person name="Albert R."/>
            <person name="Binder M."/>
            <person name="Bloem J."/>
            <person name="Labutti K."/>
            <person name="Salamov A."/>
            <person name="Andreopoulos B."/>
            <person name="Baker S."/>
            <person name="Barry K."/>
            <person name="Bills G."/>
            <person name="Bluhm B."/>
            <person name="Cannon C."/>
            <person name="Castanera R."/>
            <person name="Culley D."/>
            <person name="Daum C."/>
            <person name="Ezra D."/>
            <person name="Gonzalez J."/>
            <person name="Henrissat B."/>
            <person name="Kuo A."/>
            <person name="Liang C."/>
            <person name="Lipzen A."/>
            <person name="Lutzoni F."/>
            <person name="Magnuson J."/>
            <person name="Mondo S."/>
            <person name="Nolan M."/>
            <person name="Ohm R."/>
            <person name="Pangilinan J."/>
            <person name="Park H.-J."/>
            <person name="Ramirez L."/>
            <person name="Alfaro M."/>
            <person name="Sun H."/>
            <person name="Tritt A."/>
            <person name="Yoshinaga Y."/>
            <person name="Zwiers L.-H."/>
            <person name="Turgeon B."/>
            <person name="Goodwin S."/>
            <person name="Spatafora J."/>
            <person name="Crous P."/>
            <person name="Grigoriev I."/>
        </authorList>
    </citation>
    <scope>NUCLEOTIDE SEQUENCE</scope>
    <source>
        <strain evidence="8">Tuck. ex Michener</strain>
    </source>
</reference>
<dbReference type="GO" id="GO:0051321">
    <property type="term" value="P:meiotic cell cycle"/>
    <property type="evidence" value="ECO:0007669"/>
    <property type="project" value="TreeGrafter"/>
</dbReference>
<dbReference type="AlphaFoldDB" id="A0A6A6GZQ6"/>
<evidence type="ECO:0000313" key="8">
    <source>
        <dbReference type="EMBL" id="KAF2231048.1"/>
    </source>
</evidence>
<evidence type="ECO:0000256" key="2">
    <source>
        <dbReference type="ARBA" id="ARBA00022490"/>
    </source>
</evidence>
<dbReference type="GO" id="GO:0005816">
    <property type="term" value="C:spindle pole body"/>
    <property type="evidence" value="ECO:0007669"/>
    <property type="project" value="UniProtKB-ARBA"/>
</dbReference>
<dbReference type="GO" id="GO:0043015">
    <property type="term" value="F:gamma-tubulin binding"/>
    <property type="evidence" value="ECO:0007669"/>
    <property type="project" value="InterPro"/>
</dbReference>
<dbReference type="Pfam" id="PF17681">
    <property type="entry name" value="GCP_N_terminal"/>
    <property type="match status" value="1"/>
</dbReference>
<comment type="subcellular location">
    <subcellularLocation>
        <location evidence="5">Cytoplasm</location>
        <location evidence="5">Cytoskeleton</location>
        <location evidence="5">Microtubule organizing center</location>
    </subcellularLocation>
</comment>
<feature type="domain" description="Gamma tubulin complex component protein N-terminal" evidence="7">
    <location>
        <begin position="166"/>
        <end position="448"/>
    </location>
</feature>
<accession>A0A6A6GZQ6</accession>
<dbReference type="GO" id="GO:0031122">
    <property type="term" value="P:cytoplasmic microtubule organization"/>
    <property type="evidence" value="ECO:0007669"/>
    <property type="project" value="TreeGrafter"/>
</dbReference>
<dbReference type="GO" id="GO:0007020">
    <property type="term" value="P:microtubule nucleation"/>
    <property type="evidence" value="ECO:0007669"/>
    <property type="project" value="InterPro"/>
</dbReference>
<evidence type="ECO:0000256" key="1">
    <source>
        <dbReference type="ARBA" id="ARBA00010337"/>
    </source>
</evidence>
<comment type="similarity">
    <text evidence="1 5">Belongs to the TUBGCP family.</text>
</comment>
<dbReference type="Pfam" id="PF04130">
    <property type="entry name" value="GCP_C_terminal"/>
    <property type="match status" value="1"/>
</dbReference>
<evidence type="ECO:0000313" key="9">
    <source>
        <dbReference type="Proteomes" id="UP000800092"/>
    </source>
</evidence>
<dbReference type="OrthoDB" id="775571at2759"/>
<dbReference type="GO" id="GO:0051225">
    <property type="term" value="P:spindle assembly"/>
    <property type="evidence" value="ECO:0007669"/>
    <property type="project" value="TreeGrafter"/>
</dbReference>
<dbReference type="InterPro" id="IPR040457">
    <property type="entry name" value="GCP_C"/>
</dbReference>
<dbReference type="GO" id="GO:0000930">
    <property type="term" value="C:gamma-tubulin complex"/>
    <property type="evidence" value="ECO:0007669"/>
    <property type="project" value="TreeGrafter"/>
</dbReference>
<keyword evidence="3 5" id="KW-0493">Microtubule</keyword>
<dbReference type="PANTHER" id="PTHR19302">
    <property type="entry name" value="GAMMA TUBULIN COMPLEX PROTEIN"/>
    <property type="match status" value="1"/>
</dbReference>
<keyword evidence="4 5" id="KW-0206">Cytoskeleton</keyword>
<dbReference type="EMBL" id="ML991832">
    <property type="protein sequence ID" value="KAF2231048.1"/>
    <property type="molecule type" value="Genomic_DNA"/>
</dbReference>
<dbReference type="GO" id="GO:0000922">
    <property type="term" value="C:spindle pole"/>
    <property type="evidence" value="ECO:0007669"/>
    <property type="project" value="InterPro"/>
</dbReference>
<dbReference type="InterPro" id="IPR042241">
    <property type="entry name" value="GCP_C_sf"/>
</dbReference>
<organism evidence="8 9">
    <name type="scientific">Viridothelium virens</name>
    <name type="common">Speckled blister lichen</name>
    <name type="synonym">Trypethelium virens</name>
    <dbReference type="NCBI Taxonomy" id="1048519"/>
    <lineage>
        <taxon>Eukaryota</taxon>
        <taxon>Fungi</taxon>
        <taxon>Dikarya</taxon>
        <taxon>Ascomycota</taxon>
        <taxon>Pezizomycotina</taxon>
        <taxon>Dothideomycetes</taxon>
        <taxon>Dothideomycetes incertae sedis</taxon>
        <taxon>Trypetheliales</taxon>
        <taxon>Trypetheliaceae</taxon>
        <taxon>Viridothelium</taxon>
    </lineage>
</organism>
<dbReference type="GO" id="GO:0051011">
    <property type="term" value="F:microtubule minus-end binding"/>
    <property type="evidence" value="ECO:0007669"/>
    <property type="project" value="TreeGrafter"/>
</dbReference>
<sequence length="950" mass="107347">MEQFERFEPFKWTDIEQTAGLHSEVNAYQSNLFTPIDLDLTTIELENPYAPTNGLEKDLQLPDLESFSFGPLEDVESLDSSRFSPEPENSALTEYEDIWEVALDLGPVNKDIKYYSWEAFHHPQHEEPISAYVSEAGPSIFDALQAGHSPFRARAGRPVETNIILRSLYEAGLGRPSILFTFNDETNSFEPTIQDSRVPGCSLRLSQSVVEHFITCGTLFRRLKRLSHHFIAHGSRIPVKVALAKAVSSVLLVVEENLTASVPQLQSLLQLQSIFTRPKLILELLHETIKSVENSKTSEEVLSQVFHKAEQVVTTDSWLSDCILEIFRLTCDPWLSSIERWVGLKPELPINHSNASTLPSFVGTDDRQIMENGSNHQTNHVFKKDQGPDFVPPEDAKAIFETGLAFHILQRQHSAHPLCTRRNRFVSSLRFDWAFRLDSMQRLVDSANAYEAELKATIGNFNLGSNSDTVVRDNESVCEPTGSHTWLSSDAQVHWLRESVTTLDAPPSIQYEASLNTLREAICSVLTTDSQHREFPEATTQIIPLALAPTLSLRPLLHVHAHIVHATTLRLLFQSHHLRSHLCVLHAYHLLGNGTFLVRLTNALFSPELASAERRRGAPRIGQTMGLQLGNRSTWPPASSELRLVLMGILSESYGSLEMTDSNAMAGPHEVRDRDLPGGLSFAVRQLSEEEIEKCIQPDSLHALDFLRLQYTPPEPLNAIITSLSLQRYDAIFKLLLRVVRVRWIIDQQRSPLTAEVPLTYTDTSRQALNNLITRFQFEAKHFAVSIASHFFTIGISTPWRQFNTYCLELERRLTDADYLDHIKTLGASISAVREAHEMMLGKMMTALFLRKRQARVMRALEEVFDAILKLTGCLRDERQSQEADLVRELYVNFRRAIRDFLSACRRTGEKEVGKAKLPGPSTASKESNDAVEMLLVQLCMNGYYDKLPP</sequence>
<keyword evidence="2 5" id="KW-0963">Cytoplasm</keyword>
<dbReference type="InterPro" id="IPR041470">
    <property type="entry name" value="GCP_N"/>
</dbReference>
<name>A0A6A6GZQ6_VIRVR</name>
<dbReference type="PANTHER" id="PTHR19302:SF70">
    <property type="entry name" value="GAMMA-TUBULIN COMPLEX COMPONENT 6"/>
    <property type="match status" value="1"/>
</dbReference>
<dbReference type="GO" id="GO:0005874">
    <property type="term" value="C:microtubule"/>
    <property type="evidence" value="ECO:0007669"/>
    <property type="project" value="UniProtKB-KW"/>
</dbReference>
<dbReference type="Gene3D" id="1.20.120.1900">
    <property type="entry name" value="Gamma-tubulin complex, C-terminal domain"/>
    <property type="match status" value="1"/>
</dbReference>